<proteinExistence type="predicted"/>
<evidence type="ECO:0000313" key="2">
    <source>
        <dbReference type="Proteomes" id="UP001283361"/>
    </source>
</evidence>
<comment type="caution">
    <text evidence="1">The sequence shown here is derived from an EMBL/GenBank/DDBJ whole genome shotgun (WGS) entry which is preliminary data.</text>
</comment>
<gene>
    <name evidence="1" type="ORF">RRG08_053101</name>
</gene>
<reference evidence="1" key="1">
    <citation type="journal article" date="2023" name="G3 (Bethesda)">
        <title>A reference genome for the long-term kleptoplast-retaining sea slug Elysia crispata morphotype clarki.</title>
        <authorList>
            <person name="Eastman K.E."/>
            <person name="Pendleton A.L."/>
            <person name="Shaikh M.A."/>
            <person name="Suttiyut T."/>
            <person name="Ogas R."/>
            <person name="Tomko P."/>
            <person name="Gavelis G."/>
            <person name="Widhalm J.R."/>
            <person name="Wisecaver J.H."/>
        </authorList>
    </citation>
    <scope>NUCLEOTIDE SEQUENCE</scope>
    <source>
        <strain evidence="1">ECLA1</strain>
    </source>
</reference>
<sequence>MTVRSLDFTPSPLVLVLEFQAAQGAQLAHIPSNVSGSGKRMKLIHKHNMALKYAEKYFGALTCKMK</sequence>
<protein>
    <submittedName>
        <fullName evidence="1">Uncharacterized protein</fullName>
    </submittedName>
</protein>
<dbReference type="AlphaFoldDB" id="A0AAE1DKN0"/>
<accession>A0AAE1DKN0</accession>
<evidence type="ECO:0000313" key="1">
    <source>
        <dbReference type="EMBL" id="KAK3774151.1"/>
    </source>
</evidence>
<dbReference type="Proteomes" id="UP001283361">
    <property type="component" value="Unassembled WGS sequence"/>
</dbReference>
<keyword evidence="2" id="KW-1185">Reference proteome</keyword>
<dbReference type="EMBL" id="JAWDGP010003464">
    <property type="protein sequence ID" value="KAK3774151.1"/>
    <property type="molecule type" value="Genomic_DNA"/>
</dbReference>
<organism evidence="1 2">
    <name type="scientific">Elysia crispata</name>
    <name type="common">lettuce slug</name>
    <dbReference type="NCBI Taxonomy" id="231223"/>
    <lineage>
        <taxon>Eukaryota</taxon>
        <taxon>Metazoa</taxon>
        <taxon>Spiralia</taxon>
        <taxon>Lophotrochozoa</taxon>
        <taxon>Mollusca</taxon>
        <taxon>Gastropoda</taxon>
        <taxon>Heterobranchia</taxon>
        <taxon>Euthyneura</taxon>
        <taxon>Panpulmonata</taxon>
        <taxon>Sacoglossa</taxon>
        <taxon>Placobranchoidea</taxon>
        <taxon>Plakobranchidae</taxon>
        <taxon>Elysia</taxon>
    </lineage>
</organism>
<name>A0AAE1DKN0_9GAST</name>